<evidence type="ECO:0000256" key="4">
    <source>
        <dbReference type="SAM" id="Phobius"/>
    </source>
</evidence>
<evidence type="ECO:0000313" key="8">
    <source>
        <dbReference type="Proteomes" id="UP000189670"/>
    </source>
</evidence>
<name>A0A1V1PCN0_9BACT</name>
<organism evidence="7 8">
    <name type="scientific">Candidatus Magnetoglobus multicellularis str. Araruama</name>
    <dbReference type="NCBI Taxonomy" id="890399"/>
    <lineage>
        <taxon>Bacteria</taxon>
        <taxon>Pseudomonadati</taxon>
        <taxon>Thermodesulfobacteriota</taxon>
        <taxon>Desulfobacteria</taxon>
        <taxon>Desulfobacterales</taxon>
        <taxon>Desulfobacteraceae</taxon>
        <taxon>Candidatus Magnetoglobus</taxon>
    </lineage>
</organism>
<dbReference type="Gene3D" id="1.10.287.950">
    <property type="entry name" value="Methyl-accepting chemotaxis protein"/>
    <property type="match status" value="1"/>
</dbReference>
<evidence type="ECO:0000259" key="6">
    <source>
        <dbReference type="PROSITE" id="PS50885"/>
    </source>
</evidence>
<dbReference type="SUPFAM" id="SSF58104">
    <property type="entry name" value="Methyl-accepting chemotaxis protein (MCP) signaling domain"/>
    <property type="match status" value="1"/>
</dbReference>
<dbReference type="AlphaFoldDB" id="A0A1V1PCN0"/>
<feature type="domain" description="Methyl-accepting transducer" evidence="5">
    <location>
        <begin position="293"/>
        <end position="550"/>
    </location>
</feature>
<dbReference type="EMBL" id="ATBP01000147">
    <property type="protein sequence ID" value="ETR72435.1"/>
    <property type="molecule type" value="Genomic_DNA"/>
</dbReference>
<dbReference type="Gene3D" id="6.10.340.10">
    <property type="match status" value="1"/>
</dbReference>
<evidence type="ECO:0000256" key="2">
    <source>
        <dbReference type="ARBA" id="ARBA00029447"/>
    </source>
</evidence>
<dbReference type="PANTHER" id="PTHR32089">
    <property type="entry name" value="METHYL-ACCEPTING CHEMOTAXIS PROTEIN MCPB"/>
    <property type="match status" value="1"/>
</dbReference>
<evidence type="ECO:0000259" key="5">
    <source>
        <dbReference type="PROSITE" id="PS50111"/>
    </source>
</evidence>
<keyword evidence="4" id="KW-0812">Transmembrane</keyword>
<dbReference type="SMART" id="SM00283">
    <property type="entry name" value="MA"/>
    <property type="match status" value="1"/>
</dbReference>
<feature type="transmembrane region" description="Helical" evidence="4">
    <location>
        <begin position="157"/>
        <end position="182"/>
    </location>
</feature>
<dbReference type="PANTHER" id="PTHR32089:SF112">
    <property type="entry name" value="LYSOZYME-LIKE PROTEIN-RELATED"/>
    <property type="match status" value="1"/>
</dbReference>
<keyword evidence="1 3" id="KW-0807">Transducer</keyword>
<dbReference type="PROSITE" id="PS50885">
    <property type="entry name" value="HAMP"/>
    <property type="match status" value="1"/>
</dbReference>
<evidence type="ECO:0000256" key="1">
    <source>
        <dbReference type="ARBA" id="ARBA00023224"/>
    </source>
</evidence>
<proteinExistence type="inferred from homology"/>
<dbReference type="InterPro" id="IPR003660">
    <property type="entry name" value="HAMP_dom"/>
</dbReference>
<dbReference type="PROSITE" id="PS50111">
    <property type="entry name" value="CHEMOTAXIS_TRANSDUC_2"/>
    <property type="match status" value="1"/>
</dbReference>
<gene>
    <name evidence="7" type="ORF">OMM_01717</name>
</gene>
<protein>
    <submittedName>
        <fullName evidence="7">Methyl-accepting chemotaxis protein</fullName>
    </submittedName>
</protein>
<feature type="domain" description="HAMP" evidence="6">
    <location>
        <begin position="184"/>
        <end position="239"/>
    </location>
</feature>
<dbReference type="InterPro" id="IPR004089">
    <property type="entry name" value="MCPsignal_dom"/>
</dbReference>
<comment type="caution">
    <text evidence="7">The sequence shown here is derived from an EMBL/GenBank/DDBJ whole genome shotgun (WGS) entry which is preliminary data.</text>
</comment>
<reference evidence="8" key="1">
    <citation type="submission" date="2012-11" db="EMBL/GenBank/DDBJ databases">
        <authorList>
            <person name="Lucero-Rivera Y.E."/>
            <person name="Tovar-Ramirez D."/>
        </authorList>
    </citation>
    <scope>NUCLEOTIDE SEQUENCE [LARGE SCALE GENOMIC DNA]</scope>
    <source>
        <strain evidence="8">Araruama</strain>
    </source>
</reference>
<dbReference type="Proteomes" id="UP000189670">
    <property type="component" value="Unassembled WGS sequence"/>
</dbReference>
<dbReference type="GO" id="GO:0007165">
    <property type="term" value="P:signal transduction"/>
    <property type="evidence" value="ECO:0007669"/>
    <property type="project" value="UniProtKB-KW"/>
</dbReference>
<comment type="similarity">
    <text evidence="2">Belongs to the methyl-accepting chemotaxis (MCP) protein family.</text>
</comment>
<dbReference type="GO" id="GO:0016020">
    <property type="term" value="C:membrane"/>
    <property type="evidence" value="ECO:0007669"/>
    <property type="project" value="InterPro"/>
</dbReference>
<keyword evidence="4" id="KW-1133">Transmembrane helix</keyword>
<evidence type="ECO:0000313" key="7">
    <source>
        <dbReference type="EMBL" id="ETR72435.1"/>
    </source>
</evidence>
<sequence length="616" mass="67348">MLLKAAKKQYENMIEKRKKYVYQSLKTSVQAYNRIMAQSVLVSLYDLDPITAEYMLKVFMEPKWLIGIIVYDEMNQIFTSIWRTESGKIEFFTGRFPYQSKISQYLVDIQDCIYKGNKIGQVKVIYTDAMVNIELDMLKQEAAEQLKLDEQMSQEKLYKVGMTQVIISFIGAFIMLGIALFLGRSLTKPILRISSCIHEMGKNNLLASLPEKDMKRGDEIGVIARGYETTRKNLSDIISTFRQNAINLAEASESLKLGSSSLFEFSEDMSGDADGVVKNAEENGNYVTAIAESTSQISINVNDTNEKIAQLSTNIDTVATSASQASMNMSEITTNIAAISSDINTVNTSIETMSSNLATVSQNSSETVKISEDANEQINKSLDALNKLQKASDAIQGAVKIISTISTQTNLLALNATIEAVRGGEAGIRFGVVAEEVKNLAGKTADANNQIGKLLKEIRNHIDITFDSIQETSKVIKKVLENNIYIGQAISRQSDASNAITMSVDSIASSAVESAERIKHANDGLKEIKTSATEVASVARESAANISEVAHGIADIAKSSETVSGGISKLIVDIRNIQYATYNTTDVASGNKQNSEQLSQMAVDLKKAVSSFQISD</sequence>
<evidence type="ECO:0000256" key="3">
    <source>
        <dbReference type="PROSITE-ProRule" id="PRU00284"/>
    </source>
</evidence>
<accession>A0A1V1PCN0</accession>
<keyword evidence="4" id="KW-0472">Membrane</keyword>
<dbReference type="SMART" id="SM00304">
    <property type="entry name" value="HAMP"/>
    <property type="match status" value="1"/>
</dbReference>
<dbReference type="Pfam" id="PF00015">
    <property type="entry name" value="MCPsignal"/>
    <property type="match status" value="1"/>
</dbReference>